<evidence type="ECO:0000256" key="4">
    <source>
        <dbReference type="ARBA" id="ARBA00023136"/>
    </source>
</evidence>
<feature type="compositionally biased region" description="Basic and acidic residues" evidence="5">
    <location>
        <begin position="39"/>
        <end position="48"/>
    </location>
</feature>
<dbReference type="PANTHER" id="PTHR10671">
    <property type="entry name" value="EPITHELIAL MEMBRANE PROTEIN-RELATED"/>
    <property type="match status" value="1"/>
</dbReference>
<evidence type="ECO:0000256" key="5">
    <source>
        <dbReference type="SAM" id="MobiDB-lite"/>
    </source>
</evidence>
<evidence type="ECO:0000313" key="7">
    <source>
        <dbReference type="EMBL" id="CAL8117090.1"/>
    </source>
</evidence>
<comment type="caution">
    <text evidence="7">The sequence shown here is derived from an EMBL/GenBank/DDBJ whole genome shotgun (WGS) entry which is preliminary data.</text>
</comment>
<dbReference type="InterPro" id="IPR050579">
    <property type="entry name" value="PMP-22/EMP/MP20-like"/>
</dbReference>
<dbReference type="Proteomes" id="UP001642540">
    <property type="component" value="Unassembled WGS sequence"/>
</dbReference>
<proteinExistence type="predicted"/>
<organism evidence="7 8">
    <name type="scientific">Orchesella dallaii</name>
    <dbReference type="NCBI Taxonomy" id="48710"/>
    <lineage>
        <taxon>Eukaryota</taxon>
        <taxon>Metazoa</taxon>
        <taxon>Ecdysozoa</taxon>
        <taxon>Arthropoda</taxon>
        <taxon>Hexapoda</taxon>
        <taxon>Collembola</taxon>
        <taxon>Entomobryomorpha</taxon>
        <taxon>Entomobryoidea</taxon>
        <taxon>Orchesellidae</taxon>
        <taxon>Orchesellinae</taxon>
        <taxon>Orchesella</taxon>
    </lineage>
</organism>
<feature type="transmembrane region" description="Helical" evidence="6">
    <location>
        <begin position="253"/>
        <end position="274"/>
    </location>
</feature>
<name>A0ABP1R186_9HEXA</name>
<keyword evidence="2 6" id="KW-0812">Transmembrane</keyword>
<feature type="region of interest" description="Disordered" evidence="5">
    <location>
        <begin position="1"/>
        <end position="53"/>
    </location>
</feature>
<feature type="compositionally biased region" description="Polar residues" evidence="5">
    <location>
        <begin position="1"/>
        <end position="10"/>
    </location>
</feature>
<keyword evidence="4 6" id="KW-0472">Membrane</keyword>
<evidence type="ECO:0000256" key="1">
    <source>
        <dbReference type="ARBA" id="ARBA00004141"/>
    </source>
</evidence>
<feature type="transmembrane region" description="Helical" evidence="6">
    <location>
        <begin position="213"/>
        <end position="233"/>
    </location>
</feature>
<dbReference type="Gene3D" id="1.20.140.150">
    <property type="match status" value="1"/>
</dbReference>
<evidence type="ECO:0000313" key="8">
    <source>
        <dbReference type="Proteomes" id="UP001642540"/>
    </source>
</evidence>
<accession>A0ABP1R186</accession>
<feature type="transmembrane region" description="Helical" evidence="6">
    <location>
        <begin position="182"/>
        <end position="201"/>
    </location>
</feature>
<keyword evidence="3 6" id="KW-1133">Transmembrane helix</keyword>
<sequence>MTKSRSSSPSRKGMQVHRVVFSPTTNTSGGGENNGPKPQSKETIEKDKQKRLRKVARAKERRELVLKRIRTEKKLMLFSSIVAFLSLFLWLVATFTDHWFHIRRSDALIKEAFNVSKNSAQEIFIRSNAGLWRYCEHFETTGGGNRLKCEHFSIFLGKDESNWSPRTINEHVVDYTRVQICFAFISILLMTMTIVAAFYTFKNSRYVYKRLAACLYFMTTISVLVVLEVLVTSVKYAEGAKLYPHGSFVEYGFSFYMGWSVFLVYLVNGCMFLVMSRKMKYDDIDDDDLDGRQIMGR</sequence>
<reference evidence="7 8" key="1">
    <citation type="submission" date="2024-08" db="EMBL/GenBank/DDBJ databases">
        <authorList>
            <person name="Cucini C."/>
            <person name="Frati F."/>
        </authorList>
    </citation>
    <scope>NUCLEOTIDE SEQUENCE [LARGE SCALE GENOMIC DNA]</scope>
</reference>
<dbReference type="InterPro" id="IPR004031">
    <property type="entry name" value="PMP22/EMP/MP20/Claudin"/>
</dbReference>
<evidence type="ECO:0000256" key="2">
    <source>
        <dbReference type="ARBA" id="ARBA00022692"/>
    </source>
</evidence>
<dbReference type="EMBL" id="CAXLJM020000053">
    <property type="protein sequence ID" value="CAL8117090.1"/>
    <property type="molecule type" value="Genomic_DNA"/>
</dbReference>
<keyword evidence="8" id="KW-1185">Reference proteome</keyword>
<dbReference type="Pfam" id="PF13903">
    <property type="entry name" value="Claudin_2"/>
    <property type="match status" value="1"/>
</dbReference>
<feature type="transmembrane region" description="Helical" evidence="6">
    <location>
        <begin position="75"/>
        <end position="93"/>
    </location>
</feature>
<protein>
    <recommendedName>
        <fullName evidence="9">Voltage-dependent calcium channel gamma-8 subunit</fullName>
    </recommendedName>
</protein>
<comment type="subcellular location">
    <subcellularLocation>
        <location evidence="1">Membrane</location>
        <topology evidence="1">Multi-pass membrane protein</topology>
    </subcellularLocation>
</comment>
<gene>
    <name evidence="7" type="ORF">ODALV1_LOCUS17530</name>
</gene>
<evidence type="ECO:0000256" key="6">
    <source>
        <dbReference type="SAM" id="Phobius"/>
    </source>
</evidence>
<dbReference type="PANTHER" id="PTHR10671:SF82">
    <property type="entry name" value="GH19567P"/>
    <property type="match status" value="1"/>
</dbReference>
<evidence type="ECO:0008006" key="9">
    <source>
        <dbReference type="Google" id="ProtNLM"/>
    </source>
</evidence>
<evidence type="ECO:0000256" key="3">
    <source>
        <dbReference type="ARBA" id="ARBA00022989"/>
    </source>
</evidence>